<dbReference type="AlphaFoldDB" id="A0A4V3URF4"/>
<evidence type="ECO:0000313" key="3">
    <source>
        <dbReference type="Proteomes" id="UP000295341"/>
    </source>
</evidence>
<dbReference type="OrthoDB" id="9808976at2"/>
<dbReference type="Proteomes" id="UP000295341">
    <property type="component" value="Unassembled WGS sequence"/>
</dbReference>
<organism evidence="2 3">
    <name type="scientific">Panacagrimonas perspica</name>
    <dbReference type="NCBI Taxonomy" id="381431"/>
    <lineage>
        <taxon>Bacteria</taxon>
        <taxon>Pseudomonadati</taxon>
        <taxon>Pseudomonadota</taxon>
        <taxon>Gammaproteobacteria</taxon>
        <taxon>Nevskiales</taxon>
        <taxon>Nevskiaceae</taxon>
        <taxon>Panacagrimonas</taxon>
    </lineage>
</organism>
<dbReference type="InterPro" id="IPR016181">
    <property type="entry name" value="Acyl_CoA_acyltransferase"/>
</dbReference>
<dbReference type="EMBL" id="SOBT01000008">
    <property type="protein sequence ID" value="TDU31263.1"/>
    <property type="molecule type" value="Genomic_DNA"/>
</dbReference>
<gene>
    <name evidence="2" type="ORF">DFR24_0627</name>
</gene>
<dbReference type="Pfam" id="PF13480">
    <property type="entry name" value="Acetyltransf_6"/>
    <property type="match status" value="1"/>
</dbReference>
<sequence>MLAGAFVAGLLLLGVAVQRSHASDREQRRVSANSPIRAKGLKEFSGAAHEVEDESPEPQDMGSMLSIETITEAAALEGLAREWEILESGIEPRTPFRSVQWHIFWWKHFGDDSTAVRDELRIVVLRDEANRLVGIAPMMRTCRPGRPPHLVRELQFFGSDPYVTEVRGPICRVPDQARVLEALDKEFQSRRSEWDWIQWCGINRAGGGRQVLERSGSMVWRESVEEFHLKMPQSWEEFRFTLSRNTKESIRKCYNSLKRDGHEFTFRVVTDPSQSGDALDRFLDLHERRSRAKGMVRHANVFASTVARAFLLDYGGYMAARGGLCVFEVLIADRVIATRVGFKMGDSIFLYFSGYAPEWSKYSVMTTVVVETLRWCIDQGIKTVHLSTGRDLSKLRWGPVVSIRDNGIQFSRGWWSAWRFRLFSAAKTYSRGATPLSRLLGRMRRNRLGESPRE</sequence>
<keyword evidence="2" id="KW-0808">Transferase</keyword>
<feature type="domain" description="BioF2-like acetyltransferase" evidence="1">
    <location>
        <begin position="244"/>
        <end position="390"/>
    </location>
</feature>
<dbReference type="SUPFAM" id="SSF55729">
    <property type="entry name" value="Acyl-CoA N-acyltransferases (Nat)"/>
    <property type="match status" value="1"/>
</dbReference>
<proteinExistence type="predicted"/>
<keyword evidence="3" id="KW-1185">Reference proteome</keyword>
<reference evidence="2 3" key="1">
    <citation type="submission" date="2019-03" db="EMBL/GenBank/DDBJ databases">
        <title>Genomic Encyclopedia of Type Strains, Phase IV (KMG-IV): sequencing the most valuable type-strain genomes for metagenomic binning, comparative biology and taxonomic classification.</title>
        <authorList>
            <person name="Goeker M."/>
        </authorList>
    </citation>
    <scope>NUCLEOTIDE SEQUENCE [LARGE SCALE GENOMIC DNA]</scope>
    <source>
        <strain evidence="2 3">DSM 26377</strain>
    </source>
</reference>
<dbReference type="Gene3D" id="3.40.630.30">
    <property type="match status" value="1"/>
</dbReference>
<dbReference type="GO" id="GO:0016740">
    <property type="term" value="F:transferase activity"/>
    <property type="evidence" value="ECO:0007669"/>
    <property type="project" value="UniProtKB-KW"/>
</dbReference>
<evidence type="ECO:0000259" key="1">
    <source>
        <dbReference type="Pfam" id="PF13480"/>
    </source>
</evidence>
<protein>
    <submittedName>
        <fullName evidence="2">CelD/BcsL family acetyltransferase involved in cellulose biosynthesis</fullName>
    </submittedName>
</protein>
<name>A0A4V3URF4_9GAMM</name>
<accession>A0A4V3URF4</accession>
<dbReference type="InterPro" id="IPR038740">
    <property type="entry name" value="BioF2-like_GNAT_dom"/>
</dbReference>
<evidence type="ECO:0000313" key="2">
    <source>
        <dbReference type="EMBL" id="TDU31263.1"/>
    </source>
</evidence>
<dbReference type="RefSeq" id="WP_133879866.1">
    <property type="nucleotide sequence ID" value="NZ_MWIN01000014.1"/>
</dbReference>
<comment type="caution">
    <text evidence="2">The sequence shown here is derived from an EMBL/GenBank/DDBJ whole genome shotgun (WGS) entry which is preliminary data.</text>
</comment>